<keyword evidence="2" id="KW-1185">Reference proteome</keyword>
<name>A0ACC1N1T0_9PEZI</name>
<dbReference type="EMBL" id="JAPDGR010002994">
    <property type="protein sequence ID" value="KAJ2973235.1"/>
    <property type="molecule type" value="Genomic_DNA"/>
</dbReference>
<gene>
    <name evidence="1" type="ORF">NUW58_g8987</name>
</gene>
<comment type="caution">
    <text evidence="1">The sequence shown here is derived from an EMBL/GenBank/DDBJ whole genome shotgun (WGS) entry which is preliminary data.</text>
</comment>
<accession>A0ACC1N1T0</accession>
<sequence>MDPSGMDYTMHQPSHIHHHPHYHNPGGPSSSASASRCPALRAATEQNNFQLSTSSQPRIHYDPVHAHASSRDLWQSRRPQNWQPAGLPPYSQDSLMMGSFPGSTQPNQSVQPHPPLCPIPPMSNASNVPEHFSPTIPIPFQQYRPAMHPAPRLLSQPYQGPGGFASSNPSHSNTQHSSNRPVYRANNGLSTSGSTHSVPAVQVSPSRTSANPMHISQTVSFSSENSAPSQQLPNLLHHGMAPQQNSPTSLPPQTSEPTTQITRTVEESNSRPTSHSPSAPASASTAQQRNNDQPSRMINPVEIRRASTAALHRARRSMTRFSATPPEWLGENAILLRRGDMSLLEFVESFPTGISDGEGQMNGRWRAHGSGKRVASKKALASLQSINIADLPESDRTCVICYNEFGVANPEGINEAPLRLPKCKHVFGDHCIKKWFQESDSCPYCRDKVHSEVQHAPRRSPGGLRFYPPYQVTAPHLVGYQGHDRVQSRDRDASEPGPSAQSAQSITSNSTDRPSTQISNAGTSNQSPSRRFEGNHFGTRVPPWNGPVERRSPPVEYERRRRTRHRARVSPPSSRSGVFGSPTSSGASQTSVRSSSSSRSRSPVEHMSLGVDLSIRQSLTNGLEQYHWNDNPSPNSNQSVGLMRPSPPHGPVFDAPSHPFQSQIPMPTGDSYPDFVPPNLVSPPANEYPSGLPQMRSDPVRFSSPSTGPPDLYLPNLGHTGSNQFGPYQQS</sequence>
<dbReference type="Proteomes" id="UP001143856">
    <property type="component" value="Unassembled WGS sequence"/>
</dbReference>
<protein>
    <submittedName>
        <fullName evidence="1">Uncharacterized protein</fullName>
    </submittedName>
</protein>
<evidence type="ECO:0000313" key="2">
    <source>
        <dbReference type="Proteomes" id="UP001143856"/>
    </source>
</evidence>
<evidence type="ECO:0000313" key="1">
    <source>
        <dbReference type="EMBL" id="KAJ2973235.1"/>
    </source>
</evidence>
<proteinExistence type="predicted"/>
<reference evidence="1" key="1">
    <citation type="submission" date="2022-10" db="EMBL/GenBank/DDBJ databases">
        <title>Genome Sequence of Xylaria curta.</title>
        <authorList>
            <person name="Buettner E."/>
        </authorList>
    </citation>
    <scope>NUCLEOTIDE SEQUENCE</scope>
    <source>
        <strain evidence="1">Babe10</strain>
    </source>
</reference>
<organism evidence="1 2">
    <name type="scientific">Xylaria curta</name>
    <dbReference type="NCBI Taxonomy" id="42375"/>
    <lineage>
        <taxon>Eukaryota</taxon>
        <taxon>Fungi</taxon>
        <taxon>Dikarya</taxon>
        <taxon>Ascomycota</taxon>
        <taxon>Pezizomycotina</taxon>
        <taxon>Sordariomycetes</taxon>
        <taxon>Xylariomycetidae</taxon>
        <taxon>Xylariales</taxon>
        <taxon>Xylariaceae</taxon>
        <taxon>Xylaria</taxon>
    </lineage>
</organism>